<dbReference type="PROSITE" id="PS00922">
    <property type="entry name" value="TRANSGLYCOSYLASE"/>
    <property type="match status" value="1"/>
</dbReference>
<evidence type="ECO:0000313" key="4">
    <source>
        <dbReference type="EMBL" id="AKF13736.1"/>
    </source>
</evidence>
<organism evidence="4 5">
    <name type="scientific">Pseudomonas phage DL52</name>
    <dbReference type="NCBI Taxonomy" id="1640975"/>
    <lineage>
        <taxon>Viruses</taxon>
        <taxon>Duplodnaviria</taxon>
        <taxon>Heunggongvirae</taxon>
        <taxon>Uroviricota</taxon>
        <taxon>Caudoviricetes</taxon>
        <taxon>Lindbergviridae</taxon>
        <taxon>Pbunavirus</taxon>
        <taxon>Pbunavirus PB1</taxon>
    </lineage>
</organism>
<dbReference type="SUPFAM" id="SSF53955">
    <property type="entry name" value="Lysozyme-like"/>
    <property type="match status" value="1"/>
</dbReference>
<dbReference type="PANTHER" id="PTHR37423">
    <property type="entry name" value="SOLUBLE LYTIC MUREIN TRANSGLYCOSYLASE-RELATED"/>
    <property type="match status" value="1"/>
</dbReference>
<dbReference type="EMBL" id="KR054028">
    <property type="protein sequence ID" value="AKF13736.1"/>
    <property type="molecule type" value="Genomic_DNA"/>
</dbReference>
<evidence type="ECO:0000259" key="3">
    <source>
        <dbReference type="Pfam" id="PF01464"/>
    </source>
</evidence>
<accession>A0A0F6WD84</accession>
<name>A0A0F6WD84_9CAUD</name>
<dbReference type="Proteomes" id="UP000225419">
    <property type="component" value="Segment"/>
</dbReference>
<keyword evidence="1" id="KW-0175">Coiled coil</keyword>
<proteinExistence type="predicted"/>
<feature type="domain" description="Transglycosylase SLT" evidence="3">
    <location>
        <begin position="492"/>
        <end position="586"/>
    </location>
</feature>
<feature type="compositionally biased region" description="Basic and acidic residues" evidence="2">
    <location>
        <begin position="361"/>
        <end position="374"/>
    </location>
</feature>
<evidence type="ECO:0000313" key="5">
    <source>
        <dbReference type="Proteomes" id="UP000225419"/>
    </source>
</evidence>
<dbReference type="GO" id="GO:0000270">
    <property type="term" value="P:peptidoglycan metabolic process"/>
    <property type="evidence" value="ECO:0007669"/>
    <property type="project" value="InterPro"/>
</dbReference>
<feature type="region of interest" description="Disordered" evidence="2">
    <location>
        <begin position="345"/>
        <end position="374"/>
    </location>
</feature>
<feature type="coiled-coil region" evidence="1">
    <location>
        <begin position="9"/>
        <end position="36"/>
    </location>
</feature>
<feature type="compositionally biased region" description="Basic and acidic residues" evidence="2">
    <location>
        <begin position="632"/>
        <end position="659"/>
    </location>
</feature>
<dbReference type="Pfam" id="PF01464">
    <property type="entry name" value="SLT"/>
    <property type="match status" value="1"/>
</dbReference>
<dbReference type="GO" id="GO:0016020">
    <property type="term" value="C:membrane"/>
    <property type="evidence" value="ECO:0007669"/>
    <property type="project" value="InterPro"/>
</dbReference>
<dbReference type="InterPro" id="IPR008258">
    <property type="entry name" value="Transglycosylase_SLT_dom_1"/>
</dbReference>
<evidence type="ECO:0000256" key="1">
    <source>
        <dbReference type="SAM" id="Coils"/>
    </source>
</evidence>
<dbReference type="Gene3D" id="1.10.530.10">
    <property type="match status" value="1"/>
</dbReference>
<dbReference type="PANTHER" id="PTHR37423:SF2">
    <property type="entry name" value="MEMBRANE-BOUND LYTIC MUREIN TRANSGLYCOSYLASE C"/>
    <property type="match status" value="1"/>
</dbReference>
<sequence length="860" mass="94385">MSSDLDEFILRYEADTARAERNLERLQNQIRRVNSASTSGLQDLRHFADGAATELGRVVPQVDAVTSAIRGMNAQLAIGATGVALVAAGVKAFMNTRDQYNQQRIQAMDIGIAPARLEEYQRKLARQSGGTISREQGAEMTKNLADTFRRAYRDIGRVGPEARILRMAGVDVGSFQKGMRPLNDIITELATKMAKLKPDEISAYADALGVSRDYLSTLAKIGPAMGKVTEMTSEELQARVKGESNIQKFNDALANLNQTFTTLENRVGEKLAPAFTKLIEIIDKIVQAIPNEVEEFAKDTKSRWDDGITGKATVGGDILSLLSPGALLGRLASWGTRRGMEEAGLIDKSKVPGSQGQTSEDLAKKQEDQNKATKSMKELEKLADQTTKSTNDFAVAINMFSGAVSSFANAVDERQAWAAWAGEIGRAVGMGSAAPTSRATGVYPHAIYDQSKSGAAGQVFGEPIGAQSLRNRMFSPQRKAEPINVPSYINDIIKDASKMYNIPELDIKKLIYTESRFNARATSEAGAKGLMQLMPEIAKAYGITDVYDPRQNILGGTRLLRENLDRAKGDMRLALTYYHGGLDPKNWGPRTRAYPGLVMSAPIELMEEAQRKQKAAAMTVANETFAPEGGDMDIRPYDGGRLESPDQGKKEDERREARRYDDRVVRPEIRIIDRMPDRSDGEILKMSQRQDADRADSGFRKFPNQVRGETKQNIQAQLTAGAIAQVIGVNPNQIMRREISRSDLLFGYNQAILGKQQEIKAAAAEANNVFLSPAKLAEATAKVNAASREMDILRTYGEKLLKSAPERGQELTIGRIDMLVNVTGANSPEEAREIFSRQTAEQLTTAIQDSQNDSATKILY</sequence>
<dbReference type="CDD" id="cd00254">
    <property type="entry name" value="LT-like"/>
    <property type="match status" value="1"/>
</dbReference>
<reference evidence="4 5" key="1">
    <citation type="journal article" date="2016" name="Microb. Biotechnol.">
        <title>A novel bacteriophage cocktail reduces and disperses Pseudomonas aeruginosa biofilms under static and flow conditions.</title>
        <authorList>
            <person name="Alves D.R."/>
            <person name="Perez-Esteban P."/>
            <person name="Kot W."/>
            <person name="Bean J.E."/>
            <person name="Arnot T."/>
            <person name="Hansen L.H."/>
            <person name="Enright M.C."/>
            <person name="Jenkins A.T."/>
        </authorList>
    </citation>
    <scope>NUCLEOTIDE SEQUENCE [LARGE SCALE GENOMIC DNA]</scope>
</reference>
<dbReference type="InterPro" id="IPR023346">
    <property type="entry name" value="Lysozyme-like_dom_sf"/>
</dbReference>
<dbReference type="GO" id="GO:0008933">
    <property type="term" value="F:peptidoglycan lytic transglycosylase activity"/>
    <property type="evidence" value="ECO:0007669"/>
    <property type="project" value="InterPro"/>
</dbReference>
<evidence type="ECO:0000256" key="2">
    <source>
        <dbReference type="SAM" id="MobiDB-lite"/>
    </source>
</evidence>
<feature type="region of interest" description="Disordered" evidence="2">
    <location>
        <begin position="626"/>
        <end position="659"/>
    </location>
</feature>
<dbReference type="InterPro" id="IPR000189">
    <property type="entry name" value="Transglyc_AS"/>
</dbReference>
<protein>
    <submittedName>
        <fullName evidence="4">Internal (Core) protein</fullName>
    </submittedName>
</protein>